<sequence length="118" mass="13777">MKFTNYKCENVNTSIVQVHQCRLKAVKRDIVTLHFNATLLESAQKIRTEVALFKKANGYKPWLYKIDVDVCRFFRKAYNPIAIALVGDALRFSNINHSCPYEERIWRGLDISQNIEIL</sequence>
<reference evidence="1 2" key="1">
    <citation type="journal article" date="2007" name="Nature">
        <title>Evolution of genes and genomes on the Drosophila phylogeny.</title>
        <authorList>
            <consortium name="Drosophila 12 Genomes Consortium"/>
            <person name="Clark A.G."/>
            <person name="Eisen M.B."/>
            <person name="Smith D.R."/>
            <person name="Bergman C.M."/>
            <person name="Oliver B."/>
            <person name="Markow T.A."/>
            <person name="Kaufman T.C."/>
            <person name="Kellis M."/>
            <person name="Gelbart W."/>
            <person name="Iyer V.N."/>
            <person name="Pollard D.A."/>
            <person name="Sackton T.B."/>
            <person name="Larracuente A.M."/>
            <person name="Singh N.D."/>
            <person name="Abad J.P."/>
            <person name="Abt D.N."/>
            <person name="Adryan B."/>
            <person name="Aguade M."/>
            <person name="Akashi H."/>
            <person name="Anderson W.W."/>
            <person name="Aquadro C.F."/>
            <person name="Ardell D.H."/>
            <person name="Arguello R."/>
            <person name="Artieri C.G."/>
            <person name="Barbash D.A."/>
            <person name="Barker D."/>
            <person name="Barsanti P."/>
            <person name="Batterham P."/>
            <person name="Batzoglou S."/>
            <person name="Begun D."/>
            <person name="Bhutkar A."/>
            <person name="Blanco E."/>
            <person name="Bosak S.A."/>
            <person name="Bradley R.K."/>
            <person name="Brand A.D."/>
            <person name="Brent M.R."/>
            <person name="Brooks A.N."/>
            <person name="Brown R.H."/>
            <person name="Butlin R.K."/>
            <person name="Caggese C."/>
            <person name="Calvi B.R."/>
            <person name="Bernardo de Carvalho A."/>
            <person name="Caspi A."/>
            <person name="Castrezana S."/>
            <person name="Celniker S.E."/>
            <person name="Chang J.L."/>
            <person name="Chapple C."/>
            <person name="Chatterji S."/>
            <person name="Chinwalla A."/>
            <person name="Civetta A."/>
            <person name="Clifton S.W."/>
            <person name="Comeron J.M."/>
            <person name="Costello J.C."/>
            <person name="Coyne J.A."/>
            <person name="Daub J."/>
            <person name="David R.G."/>
            <person name="Delcher A.L."/>
            <person name="Delehaunty K."/>
            <person name="Do C.B."/>
            <person name="Ebling H."/>
            <person name="Edwards K."/>
            <person name="Eickbush T."/>
            <person name="Evans J.D."/>
            <person name="Filipski A."/>
            <person name="Findeiss S."/>
            <person name="Freyhult E."/>
            <person name="Fulton L."/>
            <person name="Fulton R."/>
            <person name="Garcia A.C."/>
            <person name="Gardiner A."/>
            <person name="Garfield D.A."/>
            <person name="Garvin B.E."/>
            <person name="Gibson G."/>
            <person name="Gilbert D."/>
            <person name="Gnerre S."/>
            <person name="Godfrey J."/>
            <person name="Good R."/>
            <person name="Gotea V."/>
            <person name="Gravely B."/>
            <person name="Greenberg A.J."/>
            <person name="Griffiths-Jones S."/>
            <person name="Gross S."/>
            <person name="Guigo R."/>
            <person name="Gustafson E.A."/>
            <person name="Haerty W."/>
            <person name="Hahn M.W."/>
            <person name="Halligan D.L."/>
            <person name="Halpern A.L."/>
            <person name="Halter G.M."/>
            <person name="Han M.V."/>
            <person name="Heger A."/>
            <person name="Hillier L."/>
            <person name="Hinrichs A.S."/>
            <person name="Holmes I."/>
            <person name="Hoskins R.A."/>
            <person name="Hubisz M.J."/>
            <person name="Hultmark D."/>
            <person name="Huntley M.A."/>
            <person name="Jaffe D.B."/>
            <person name="Jagadeeshan S."/>
            <person name="Jeck W.R."/>
            <person name="Johnson J."/>
            <person name="Jones C.D."/>
            <person name="Jordan W.C."/>
            <person name="Karpen G.H."/>
            <person name="Kataoka E."/>
            <person name="Keightley P.D."/>
            <person name="Kheradpour P."/>
            <person name="Kirkness E.F."/>
            <person name="Koerich L.B."/>
            <person name="Kristiansen K."/>
            <person name="Kudrna D."/>
            <person name="Kulathinal R.J."/>
            <person name="Kumar S."/>
            <person name="Kwok R."/>
            <person name="Lander E."/>
            <person name="Langley C.H."/>
            <person name="Lapoint R."/>
            <person name="Lazzaro B.P."/>
            <person name="Lee S.J."/>
            <person name="Levesque L."/>
            <person name="Li R."/>
            <person name="Lin C.F."/>
            <person name="Lin M.F."/>
            <person name="Lindblad-Toh K."/>
            <person name="Llopart A."/>
            <person name="Long M."/>
            <person name="Low L."/>
            <person name="Lozovsky E."/>
            <person name="Lu J."/>
            <person name="Luo M."/>
            <person name="Machado C.A."/>
            <person name="Makalowski W."/>
            <person name="Marzo M."/>
            <person name="Matsuda M."/>
            <person name="Matzkin L."/>
            <person name="McAllister B."/>
            <person name="McBride C.S."/>
            <person name="McKernan B."/>
            <person name="McKernan K."/>
            <person name="Mendez-Lago M."/>
            <person name="Minx P."/>
            <person name="Mollenhauer M.U."/>
            <person name="Montooth K."/>
            <person name="Mount S.M."/>
            <person name="Mu X."/>
            <person name="Myers E."/>
            <person name="Negre B."/>
            <person name="Newfeld S."/>
            <person name="Nielsen R."/>
            <person name="Noor M.A."/>
            <person name="O'Grady P."/>
            <person name="Pachter L."/>
            <person name="Papaceit M."/>
            <person name="Parisi M.J."/>
            <person name="Parisi M."/>
            <person name="Parts L."/>
            <person name="Pedersen J.S."/>
            <person name="Pesole G."/>
            <person name="Phillippy A.M."/>
            <person name="Ponting C.P."/>
            <person name="Pop M."/>
            <person name="Porcelli D."/>
            <person name="Powell J.R."/>
            <person name="Prohaska S."/>
            <person name="Pruitt K."/>
            <person name="Puig M."/>
            <person name="Quesneville H."/>
            <person name="Ram K.R."/>
            <person name="Rand D."/>
            <person name="Rasmussen M.D."/>
            <person name="Reed L.K."/>
            <person name="Reenan R."/>
            <person name="Reily A."/>
            <person name="Remington K.A."/>
            <person name="Rieger T.T."/>
            <person name="Ritchie M.G."/>
            <person name="Robin C."/>
            <person name="Rogers Y.H."/>
            <person name="Rohde C."/>
            <person name="Rozas J."/>
            <person name="Rubenfield M.J."/>
            <person name="Ruiz A."/>
            <person name="Russo S."/>
            <person name="Salzberg S.L."/>
            <person name="Sanchez-Gracia A."/>
            <person name="Saranga D.J."/>
            <person name="Sato H."/>
            <person name="Schaeffer S.W."/>
            <person name="Schatz M.C."/>
            <person name="Schlenke T."/>
            <person name="Schwartz R."/>
            <person name="Segarra C."/>
            <person name="Singh R.S."/>
            <person name="Sirot L."/>
            <person name="Sirota M."/>
            <person name="Sisneros N.B."/>
            <person name="Smith C.D."/>
            <person name="Smith T.F."/>
            <person name="Spieth J."/>
            <person name="Stage D.E."/>
            <person name="Stark A."/>
            <person name="Stephan W."/>
            <person name="Strausberg R.L."/>
            <person name="Strempel S."/>
            <person name="Sturgill D."/>
            <person name="Sutton G."/>
            <person name="Sutton G.G."/>
            <person name="Tao W."/>
            <person name="Teichmann S."/>
            <person name="Tobari Y.N."/>
            <person name="Tomimura Y."/>
            <person name="Tsolas J.M."/>
            <person name="Valente V.L."/>
            <person name="Venter E."/>
            <person name="Venter J.C."/>
            <person name="Vicario S."/>
            <person name="Vieira F.G."/>
            <person name="Vilella A.J."/>
            <person name="Villasante A."/>
            <person name="Walenz B."/>
            <person name="Wang J."/>
            <person name="Wasserman M."/>
            <person name="Watts T."/>
            <person name="Wilson D."/>
            <person name="Wilson R.K."/>
            <person name="Wing R.A."/>
            <person name="Wolfner M.F."/>
            <person name="Wong A."/>
            <person name="Wong G.K."/>
            <person name="Wu C.I."/>
            <person name="Wu G."/>
            <person name="Yamamoto D."/>
            <person name="Yang H.P."/>
            <person name="Yang S.P."/>
            <person name="Yorke J.A."/>
            <person name="Yoshida K."/>
            <person name="Zdobnov E."/>
            <person name="Zhang P."/>
            <person name="Zhang Y."/>
            <person name="Zimin A.V."/>
            <person name="Baldwin J."/>
            <person name="Abdouelleil A."/>
            <person name="Abdulkadir J."/>
            <person name="Abebe A."/>
            <person name="Abera B."/>
            <person name="Abreu J."/>
            <person name="Acer S.C."/>
            <person name="Aftuck L."/>
            <person name="Alexander A."/>
            <person name="An P."/>
            <person name="Anderson E."/>
            <person name="Anderson S."/>
            <person name="Arachi H."/>
            <person name="Azer M."/>
            <person name="Bachantsang P."/>
            <person name="Barry A."/>
            <person name="Bayul T."/>
            <person name="Berlin A."/>
            <person name="Bessette D."/>
            <person name="Bloom T."/>
            <person name="Blye J."/>
            <person name="Boguslavskiy L."/>
            <person name="Bonnet C."/>
            <person name="Boukhgalter B."/>
            <person name="Bourzgui I."/>
            <person name="Brown A."/>
            <person name="Cahill P."/>
            <person name="Channer S."/>
            <person name="Cheshatsang Y."/>
            <person name="Chuda L."/>
            <person name="Citroen M."/>
            <person name="Collymore A."/>
            <person name="Cooke P."/>
            <person name="Costello M."/>
            <person name="D'Aco K."/>
            <person name="Daza R."/>
            <person name="De Haan G."/>
            <person name="DeGray S."/>
            <person name="DeMaso C."/>
            <person name="Dhargay N."/>
            <person name="Dooley K."/>
            <person name="Dooley E."/>
            <person name="Doricent M."/>
            <person name="Dorje P."/>
            <person name="Dorjee K."/>
            <person name="Dupes A."/>
            <person name="Elong R."/>
            <person name="Falk J."/>
            <person name="Farina A."/>
            <person name="Faro S."/>
            <person name="Ferguson D."/>
            <person name="Fisher S."/>
            <person name="Foley C.D."/>
            <person name="Franke A."/>
            <person name="Friedrich D."/>
            <person name="Gadbois L."/>
            <person name="Gearin G."/>
            <person name="Gearin C.R."/>
            <person name="Giannoukos G."/>
            <person name="Goode T."/>
            <person name="Graham J."/>
            <person name="Grandbois E."/>
            <person name="Grewal S."/>
            <person name="Gyaltsen K."/>
            <person name="Hafez N."/>
            <person name="Hagos B."/>
            <person name="Hall J."/>
            <person name="Henson C."/>
            <person name="Hollinger A."/>
            <person name="Honan T."/>
            <person name="Huard M.D."/>
            <person name="Hughes L."/>
            <person name="Hurhula B."/>
            <person name="Husby M.E."/>
            <person name="Kamat A."/>
            <person name="Kanga B."/>
            <person name="Kashin S."/>
            <person name="Khazanovich D."/>
            <person name="Kisner P."/>
            <person name="Lance K."/>
            <person name="Lara M."/>
            <person name="Lee W."/>
            <person name="Lennon N."/>
            <person name="Letendre F."/>
            <person name="LeVine R."/>
            <person name="Lipovsky A."/>
            <person name="Liu X."/>
            <person name="Liu J."/>
            <person name="Liu S."/>
            <person name="Lokyitsang T."/>
            <person name="Lokyitsang Y."/>
            <person name="Lubonja R."/>
            <person name="Lui A."/>
            <person name="MacDonald P."/>
            <person name="Magnisalis V."/>
            <person name="Maru K."/>
            <person name="Matthews C."/>
            <person name="McCusker W."/>
            <person name="McDonough S."/>
            <person name="Mehta T."/>
            <person name="Meldrim J."/>
            <person name="Meneus L."/>
            <person name="Mihai O."/>
            <person name="Mihalev A."/>
            <person name="Mihova T."/>
            <person name="Mittelman R."/>
            <person name="Mlenga V."/>
            <person name="Montmayeur A."/>
            <person name="Mulrain L."/>
            <person name="Navidi A."/>
            <person name="Naylor J."/>
            <person name="Negash T."/>
            <person name="Nguyen T."/>
            <person name="Nguyen N."/>
            <person name="Nicol R."/>
            <person name="Norbu C."/>
            <person name="Norbu N."/>
            <person name="Novod N."/>
            <person name="O'Neill B."/>
            <person name="Osman S."/>
            <person name="Markiewicz E."/>
            <person name="Oyono O.L."/>
            <person name="Patti C."/>
            <person name="Phunkhang P."/>
            <person name="Pierre F."/>
            <person name="Priest M."/>
            <person name="Raghuraman S."/>
            <person name="Rege F."/>
            <person name="Reyes R."/>
            <person name="Rise C."/>
            <person name="Rogov P."/>
            <person name="Ross K."/>
            <person name="Ryan E."/>
            <person name="Settipalli S."/>
            <person name="Shea T."/>
            <person name="Sherpa N."/>
            <person name="Shi L."/>
            <person name="Shih D."/>
            <person name="Sparrow T."/>
            <person name="Spaulding J."/>
            <person name="Stalker J."/>
            <person name="Stange-Thomann N."/>
            <person name="Stavropoulos S."/>
            <person name="Stone C."/>
            <person name="Strader C."/>
            <person name="Tesfaye S."/>
            <person name="Thomson T."/>
            <person name="Thoulutsang Y."/>
            <person name="Thoulutsang D."/>
            <person name="Topham K."/>
            <person name="Topping I."/>
            <person name="Tsamla T."/>
            <person name="Vassiliev H."/>
            <person name="Vo A."/>
            <person name="Wangchuk T."/>
            <person name="Wangdi T."/>
            <person name="Weiand M."/>
            <person name="Wilkinson J."/>
            <person name="Wilson A."/>
            <person name="Yadav S."/>
            <person name="Young G."/>
            <person name="Yu Q."/>
            <person name="Zembek L."/>
            <person name="Zhong D."/>
            <person name="Zimmer A."/>
            <person name="Zwirko Z."/>
            <person name="Jaffe D.B."/>
            <person name="Alvarez P."/>
            <person name="Brockman W."/>
            <person name="Butler J."/>
            <person name="Chin C."/>
            <person name="Gnerre S."/>
            <person name="Grabherr M."/>
            <person name="Kleber M."/>
            <person name="Mauceli E."/>
            <person name="MacCallum I."/>
        </authorList>
    </citation>
    <scope>NUCLEOTIDE SEQUENCE [LARGE SCALE GENOMIC DNA]</scope>
    <source>
        <strain evidence="2">Tucson 14030-0811.24</strain>
    </source>
</reference>
<dbReference type="InParanoid" id="A0A0Q9X0V7"/>
<dbReference type="InterPro" id="IPR010512">
    <property type="entry name" value="DUF1091"/>
</dbReference>
<gene>
    <name evidence="1" type="primary">Dwil\GK28223</name>
    <name evidence="1" type="ORF">Dwil_GK28223</name>
</gene>
<name>A0A0Q9X0V7_DROWI</name>
<accession>A0A0Q9X0V7</accession>
<keyword evidence="2" id="KW-1185">Reference proteome</keyword>
<evidence type="ECO:0000313" key="1">
    <source>
        <dbReference type="EMBL" id="KRF98646.1"/>
    </source>
</evidence>
<dbReference type="OrthoDB" id="7727171at2759"/>
<dbReference type="PANTHER" id="PTHR20898">
    <property type="entry name" value="DAEDALUS ON 3-RELATED-RELATED"/>
    <property type="match status" value="1"/>
</dbReference>
<dbReference type="AlphaFoldDB" id="A0A0Q9X0V7"/>
<proteinExistence type="predicted"/>
<organism evidence="1 2">
    <name type="scientific">Drosophila willistoni</name>
    <name type="common">Fruit fly</name>
    <dbReference type="NCBI Taxonomy" id="7260"/>
    <lineage>
        <taxon>Eukaryota</taxon>
        <taxon>Metazoa</taxon>
        <taxon>Ecdysozoa</taxon>
        <taxon>Arthropoda</taxon>
        <taxon>Hexapoda</taxon>
        <taxon>Insecta</taxon>
        <taxon>Pterygota</taxon>
        <taxon>Neoptera</taxon>
        <taxon>Endopterygota</taxon>
        <taxon>Diptera</taxon>
        <taxon>Brachycera</taxon>
        <taxon>Muscomorpha</taxon>
        <taxon>Ephydroidea</taxon>
        <taxon>Drosophilidae</taxon>
        <taxon>Drosophila</taxon>
        <taxon>Sophophora</taxon>
    </lineage>
</organism>
<dbReference type="Proteomes" id="UP000007798">
    <property type="component" value="Unassembled WGS sequence"/>
</dbReference>
<dbReference type="PANTHER" id="PTHR20898:SF0">
    <property type="entry name" value="DAEDALUS ON 3-RELATED"/>
    <property type="match status" value="1"/>
</dbReference>
<dbReference type="Pfam" id="PF06477">
    <property type="entry name" value="DUF1091"/>
    <property type="match status" value="1"/>
</dbReference>
<protein>
    <submittedName>
        <fullName evidence="1">Uncharacterized protein</fullName>
    </submittedName>
</protein>
<evidence type="ECO:0000313" key="2">
    <source>
        <dbReference type="Proteomes" id="UP000007798"/>
    </source>
</evidence>
<dbReference type="EMBL" id="CH963913">
    <property type="protein sequence ID" value="KRF98646.1"/>
    <property type="molecule type" value="Genomic_DNA"/>
</dbReference>